<reference evidence="1" key="1">
    <citation type="submission" date="2025-08" db="UniProtKB">
        <authorList>
            <consortium name="Ensembl"/>
        </authorList>
    </citation>
    <scope>IDENTIFICATION</scope>
</reference>
<accession>A0A8C3HV54</accession>
<dbReference type="AlphaFoldDB" id="A0A8C3HV54"/>
<keyword evidence="2" id="KW-1185">Reference proteome</keyword>
<proteinExistence type="predicted"/>
<protein>
    <submittedName>
        <fullName evidence="1">Uncharacterized protein</fullName>
    </submittedName>
</protein>
<dbReference type="Ensembl" id="ENSCPBT00000028333.1">
    <property type="protein sequence ID" value="ENSCPBP00000024055.1"/>
    <property type="gene ID" value="ENSCPBG00000017137.1"/>
</dbReference>
<sequence length="75" mass="7999">MSCSLPTNPATAACVAAVLHDHMTLDMDAVLSDFVRSTGAEPGLARDLITYIFTVSQILQAYLLTALCKNINSNV</sequence>
<dbReference type="Gene3D" id="1.10.8.10">
    <property type="entry name" value="DNA helicase RuvA subunit, C-terminal domain"/>
    <property type="match status" value="1"/>
</dbReference>
<dbReference type="OMA" id="AVLHDHM"/>
<name>A0A8C3HV54_CHRPI</name>
<evidence type="ECO:0000313" key="1">
    <source>
        <dbReference type="Ensembl" id="ENSCPBP00000024055.1"/>
    </source>
</evidence>
<dbReference type="Proteomes" id="UP000694380">
    <property type="component" value="Unplaced"/>
</dbReference>
<organism evidence="1 2">
    <name type="scientific">Chrysemys picta bellii</name>
    <name type="common">Western painted turtle</name>
    <name type="synonym">Emys bellii</name>
    <dbReference type="NCBI Taxonomy" id="8478"/>
    <lineage>
        <taxon>Eukaryota</taxon>
        <taxon>Metazoa</taxon>
        <taxon>Chordata</taxon>
        <taxon>Craniata</taxon>
        <taxon>Vertebrata</taxon>
        <taxon>Euteleostomi</taxon>
        <taxon>Archelosauria</taxon>
        <taxon>Testudinata</taxon>
        <taxon>Testudines</taxon>
        <taxon>Cryptodira</taxon>
        <taxon>Durocryptodira</taxon>
        <taxon>Testudinoidea</taxon>
        <taxon>Emydidae</taxon>
        <taxon>Chrysemys</taxon>
    </lineage>
</organism>
<reference evidence="1" key="2">
    <citation type="submission" date="2025-09" db="UniProtKB">
        <authorList>
            <consortium name="Ensembl"/>
        </authorList>
    </citation>
    <scope>IDENTIFICATION</scope>
</reference>
<dbReference type="GeneTree" id="ENSGT00940000181447"/>
<evidence type="ECO:0000313" key="2">
    <source>
        <dbReference type="Proteomes" id="UP000694380"/>
    </source>
</evidence>